<evidence type="ECO:0000256" key="1">
    <source>
        <dbReference type="ARBA" id="ARBA00022741"/>
    </source>
</evidence>
<dbReference type="GO" id="GO:0005524">
    <property type="term" value="F:ATP binding"/>
    <property type="evidence" value="ECO:0007669"/>
    <property type="project" value="UniProtKB-KW"/>
</dbReference>
<evidence type="ECO:0000313" key="5">
    <source>
        <dbReference type="EMBL" id="EWM21270.1"/>
    </source>
</evidence>
<evidence type="ECO:0000259" key="4">
    <source>
        <dbReference type="PROSITE" id="PS51192"/>
    </source>
</evidence>
<dbReference type="InterPro" id="IPR038718">
    <property type="entry name" value="SNF2-like_sf"/>
</dbReference>
<comment type="caution">
    <text evidence="5">The sequence shown here is derived from an EMBL/GenBank/DDBJ whole genome shotgun (WGS) entry which is preliminary data.</text>
</comment>
<dbReference type="PANTHER" id="PTHR45626">
    <property type="entry name" value="TRANSCRIPTION TERMINATION FACTOR 2-RELATED"/>
    <property type="match status" value="1"/>
</dbReference>
<dbReference type="InterPro" id="IPR050628">
    <property type="entry name" value="SNF2_RAD54_helicase_TF"/>
</dbReference>
<accession>W7T2G0</accession>
<keyword evidence="6" id="KW-1185">Reference proteome</keyword>
<dbReference type="PROSITE" id="PS51192">
    <property type="entry name" value="HELICASE_ATP_BIND_1"/>
    <property type="match status" value="1"/>
</dbReference>
<keyword evidence="2" id="KW-0378">Hydrolase</keyword>
<name>W7T2G0_9STRA</name>
<dbReference type="InterPro" id="IPR000330">
    <property type="entry name" value="SNF2_N"/>
</dbReference>
<dbReference type="GO" id="GO:0008094">
    <property type="term" value="F:ATP-dependent activity, acting on DNA"/>
    <property type="evidence" value="ECO:0007669"/>
    <property type="project" value="TreeGrafter"/>
</dbReference>
<dbReference type="GO" id="GO:0006281">
    <property type="term" value="P:DNA repair"/>
    <property type="evidence" value="ECO:0007669"/>
    <property type="project" value="TreeGrafter"/>
</dbReference>
<keyword evidence="5" id="KW-0347">Helicase</keyword>
<dbReference type="GO" id="GO:0016787">
    <property type="term" value="F:hydrolase activity"/>
    <property type="evidence" value="ECO:0007669"/>
    <property type="project" value="UniProtKB-KW"/>
</dbReference>
<dbReference type="OrthoDB" id="448448at2759"/>
<evidence type="ECO:0000256" key="3">
    <source>
        <dbReference type="ARBA" id="ARBA00022840"/>
    </source>
</evidence>
<proteinExistence type="predicted"/>
<keyword evidence="3" id="KW-0067">ATP-binding</keyword>
<dbReference type="InterPro" id="IPR027417">
    <property type="entry name" value="P-loop_NTPase"/>
</dbReference>
<dbReference type="Pfam" id="PF00176">
    <property type="entry name" value="SNF2-rel_dom"/>
    <property type="match status" value="1"/>
</dbReference>
<dbReference type="InterPro" id="IPR014001">
    <property type="entry name" value="Helicase_ATP-bd"/>
</dbReference>
<dbReference type="Gene3D" id="3.40.50.10810">
    <property type="entry name" value="Tandem AAA-ATPase domain"/>
    <property type="match status" value="1"/>
</dbReference>
<evidence type="ECO:0000256" key="2">
    <source>
        <dbReference type="ARBA" id="ARBA00022801"/>
    </source>
</evidence>
<feature type="domain" description="Helicase ATP-binding" evidence="4">
    <location>
        <begin position="1"/>
        <end position="103"/>
    </location>
</feature>
<dbReference type="GO" id="GO:0004386">
    <property type="term" value="F:helicase activity"/>
    <property type="evidence" value="ECO:0007669"/>
    <property type="project" value="UniProtKB-KW"/>
</dbReference>
<organism evidence="5 6">
    <name type="scientific">Nannochloropsis gaditana</name>
    <dbReference type="NCBI Taxonomy" id="72520"/>
    <lineage>
        <taxon>Eukaryota</taxon>
        <taxon>Sar</taxon>
        <taxon>Stramenopiles</taxon>
        <taxon>Ochrophyta</taxon>
        <taxon>Eustigmatophyceae</taxon>
        <taxon>Eustigmatales</taxon>
        <taxon>Monodopsidaceae</taxon>
        <taxon>Nannochloropsis</taxon>
    </lineage>
</organism>
<dbReference type="EMBL" id="AZIL01002543">
    <property type="protein sequence ID" value="EWM21270.1"/>
    <property type="molecule type" value="Genomic_DNA"/>
</dbReference>
<gene>
    <name evidence="5" type="ORF">Naga_100467g2</name>
</gene>
<evidence type="ECO:0000313" key="6">
    <source>
        <dbReference type="Proteomes" id="UP000019335"/>
    </source>
</evidence>
<protein>
    <submittedName>
        <fullName evidence="5">Snf2 family helicase</fullName>
    </submittedName>
</protein>
<keyword evidence="1" id="KW-0547">Nucleotide-binding</keyword>
<dbReference type="GO" id="GO:0005634">
    <property type="term" value="C:nucleus"/>
    <property type="evidence" value="ECO:0007669"/>
    <property type="project" value="TreeGrafter"/>
</dbReference>
<sequence>MGMGKTTDWDVVLTTYGTLQQEHVRWEGGRGGGREGGREGGGLFGVRWGRVVLDEAHTIKNQGTEAFRAAFALEASRRWALTGTPIQNVLDDVFSLLRFLRHQPWDDPVWWRKVISEPFQGRAG</sequence>
<dbReference type="AlphaFoldDB" id="W7T2G0"/>
<dbReference type="PANTHER" id="PTHR45626:SF22">
    <property type="entry name" value="DNA REPAIR PROTEIN RAD5"/>
    <property type="match status" value="1"/>
</dbReference>
<dbReference type="SUPFAM" id="SSF52540">
    <property type="entry name" value="P-loop containing nucleoside triphosphate hydrolases"/>
    <property type="match status" value="1"/>
</dbReference>
<dbReference type="Proteomes" id="UP000019335">
    <property type="component" value="Unassembled WGS sequence"/>
</dbReference>
<reference evidence="5 6" key="1">
    <citation type="journal article" date="2014" name="Mol. Plant">
        <title>Chromosome Scale Genome Assembly and Transcriptome Profiling of Nannochloropsis gaditana in Nitrogen Depletion.</title>
        <authorList>
            <person name="Corteggiani Carpinelli E."/>
            <person name="Telatin A."/>
            <person name="Vitulo N."/>
            <person name="Forcato C."/>
            <person name="D'Angelo M."/>
            <person name="Schiavon R."/>
            <person name="Vezzi A."/>
            <person name="Giacometti G.M."/>
            <person name="Morosinotto T."/>
            <person name="Valle G."/>
        </authorList>
    </citation>
    <scope>NUCLEOTIDE SEQUENCE [LARGE SCALE GENOMIC DNA]</scope>
    <source>
        <strain evidence="5 6">B-31</strain>
    </source>
</reference>